<dbReference type="Proteomes" id="UP000614047">
    <property type="component" value="Unassembled WGS sequence"/>
</dbReference>
<evidence type="ECO:0000313" key="2">
    <source>
        <dbReference type="EMBL" id="MBG6091870.1"/>
    </source>
</evidence>
<evidence type="ECO:0000256" key="1">
    <source>
        <dbReference type="SAM" id="Phobius"/>
    </source>
</evidence>
<gene>
    <name evidence="2" type="ORF">IW256_005983</name>
</gene>
<evidence type="ECO:0000313" key="3">
    <source>
        <dbReference type="Proteomes" id="UP000614047"/>
    </source>
</evidence>
<reference evidence="2" key="1">
    <citation type="submission" date="2020-11" db="EMBL/GenBank/DDBJ databases">
        <title>Sequencing the genomes of 1000 actinobacteria strains.</title>
        <authorList>
            <person name="Klenk H.-P."/>
        </authorList>
    </citation>
    <scope>NUCLEOTIDE SEQUENCE</scope>
    <source>
        <strain evidence="2">DSM 43175</strain>
    </source>
</reference>
<dbReference type="RefSeq" id="WP_197014135.1">
    <property type="nucleotide sequence ID" value="NZ_BAABES010000002.1"/>
</dbReference>
<sequence>MPNVQVRRIEPGAIDSRQAARAVQRIKNYLQRHPDEEDIRVQAEVGGEEALVLPREAVSLLAYVLSQAAAAEDRGAEPRRRRRTFRTRPGAGHLTMTFVVIYDACVLYGNTPA</sequence>
<feature type="transmembrane region" description="Helical" evidence="1">
    <location>
        <begin position="90"/>
        <end position="109"/>
    </location>
</feature>
<proteinExistence type="predicted"/>
<dbReference type="AlphaFoldDB" id="A0A931DKV5"/>
<keyword evidence="1" id="KW-1133">Transmembrane helix</keyword>
<keyword evidence="1" id="KW-0472">Membrane</keyword>
<organism evidence="2 3">
    <name type="scientific">Actinomadura viridis</name>
    <dbReference type="NCBI Taxonomy" id="58110"/>
    <lineage>
        <taxon>Bacteria</taxon>
        <taxon>Bacillati</taxon>
        <taxon>Actinomycetota</taxon>
        <taxon>Actinomycetes</taxon>
        <taxon>Streptosporangiales</taxon>
        <taxon>Thermomonosporaceae</taxon>
        <taxon>Actinomadura</taxon>
    </lineage>
</organism>
<protein>
    <submittedName>
        <fullName evidence="2">Uncharacterized protein</fullName>
    </submittedName>
</protein>
<name>A0A931DKV5_9ACTN</name>
<dbReference type="EMBL" id="JADOUA010000001">
    <property type="protein sequence ID" value="MBG6091870.1"/>
    <property type="molecule type" value="Genomic_DNA"/>
</dbReference>
<accession>A0A931DKV5</accession>
<keyword evidence="3" id="KW-1185">Reference proteome</keyword>
<comment type="caution">
    <text evidence="2">The sequence shown here is derived from an EMBL/GenBank/DDBJ whole genome shotgun (WGS) entry which is preliminary data.</text>
</comment>
<keyword evidence="1" id="KW-0812">Transmembrane</keyword>